<evidence type="ECO:0000256" key="14">
    <source>
        <dbReference type="ARBA" id="ARBA00023034"/>
    </source>
</evidence>
<dbReference type="Proteomes" id="UP000264071">
    <property type="component" value="Unassembled WGS sequence"/>
</dbReference>
<evidence type="ECO:0000256" key="5">
    <source>
        <dbReference type="ARBA" id="ARBA00014116"/>
    </source>
</evidence>
<dbReference type="Gene3D" id="3.50.30.30">
    <property type="match status" value="1"/>
</dbReference>
<evidence type="ECO:0000256" key="20">
    <source>
        <dbReference type="ARBA" id="ARBA00033328"/>
    </source>
</evidence>
<evidence type="ECO:0000256" key="7">
    <source>
        <dbReference type="ARBA" id="ARBA00022645"/>
    </source>
</evidence>
<feature type="compositionally biased region" description="Pro residues" evidence="21">
    <location>
        <begin position="27"/>
        <end position="38"/>
    </location>
</feature>
<keyword evidence="17" id="KW-0325">Glycoprotein</keyword>
<dbReference type="PANTHER" id="PTHR12053">
    <property type="entry name" value="PROTEASE FAMILY M28 PLASMA GLUTAMATE CARBOXYPEPTIDASE-RELATED"/>
    <property type="match status" value="1"/>
</dbReference>
<evidence type="ECO:0000256" key="12">
    <source>
        <dbReference type="ARBA" id="ARBA00022824"/>
    </source>
</evidence>
<dbReference type="Gene3D" id="3.40.630.10">
    <property type="entry name" value="Zn peptidases"/>
    <property type="match status" value="1"/>
</dbReference>
<keyword evidence="13" id="KW-0862">Zinc</keyword>
<evidence type="ECO:0000256" key="17">
    <source>
        <dbReference type="ARBA" id="ARBA00023180"/>
    </source>
</evidence>
<evidence type="ECO:0000256" key="8">
    <source>
        <dbReference type="ARBA" id="ARBA00022670"/>
    </source>
</evidence>
<evidence type="ECO:0000256" key="1">
    <source>
        <dbReference type="ARBA" id="ARBA00004240"/>
    </source>
</evidence>
<dbReference type="GO" id="GO:0004180">
    <property type="term" value="F:carboxypeptidase activity"/>
    <property type="evidence" value="ECO:0007669"/>
    <property type="project" value="UniProtKB-KW"/>
</dbReference>
<dbReference type="PANTHER" id="PTHR12053:SF3">
    <property type="entry name" value="CARBOXYPEPTIDASE Q"/>
    <property type="match status" value="1"/>
</dbReference>
<dbReference type="GO" id="GO:0006508">
    <property type="term" value="P:proteolysis"/>
    <property type="evidence" value="ECO:0007669"/>
    <property type="project" value="UniProtKB-KW"/>
</dbReference>
<evidence type="ECO:0000313" key="25">
    <source>
        <dbReference type="Proteomes" id="UP000264071"/>
    </source>
</evidence>
<keyword evidence="16" id="KW-0865">Zymogen</keyword>
<keyword evidence="10 22" id="KW-0732">Signal</keyword>
<dbReference type="GO" id="GO:0005576">
    <property type="term" value="C:extracellular region"/>
    <property type="evidence" value="ECO:0007669"/>
    <property type="project" value="UniProtKB-SubCell"/>
</dbReference>
<evidence type="ECO:0000256" key="3">
    <source>
        <dbReference type="ARBA" id="ARBA00004555"/>
    </source>
</evidence>
<keyword evidence="14" id="KW-0333">Golgi apparatus</keyword>
<evidence type="ECO:0000256" key="22">
    <source>
        <dbReference type="SAM" id="SignalP"/>
    </source>
</evidence>
<evidence type="ECO:0000256" key="11">
    <source>
        <dbReference type="ARBA" id="ARBA00022801"/>
    </source>
</evidence>
<evidence type="ECO:0000256" key="6">
    <source>
        <dbReference type="ARBA" id="ARBA00022525"/>
    </source>
</evidence>
<evidence type="ECO:0000256" key="15">
    <source>
        <dbReference type="ARBA" id="ARBA00023049"/>
    </source>
</evidence>
<dbReference type="GO" id="GO:0046872">
    <property type="term" value="F:metal ion binding"/>
    <property type="evidence" value="ECO:0007669"/>
    <property type="project" value="UniProtKB-KW"/>
</dbReference>
<keyword evidence="15" id="KW-0482">Metalloprotease</keyword>
<comment type="subunit">
    <text evidence="19">Homodimer. The monomeric form is inactive while the homodimer is active.</text>
</comment>
<dbReference type="AlphaFoldDB" id="A0A3D4V5S4"/>
<evidence type="ECO:0000256" key="2">
    <source>
        <dbReference type="ARBA" id="ARBA00004371"/>
    </source>
</evidence>
<sequence length="553" mass="59513">MIRNTFLLAASAVALSASAALAQPGRGAPPGPTLPPTNPQALPVDRSAAPYVRSTPPSDATIQKIFEEGMQRSQVMKIAQTLLDSIGPRLTGSTDADRAQAWMLANYAKWGIPARIENYGTWNRWKNGAAFAELLFPRVRGLEVTAMGWSPGTAGKWVEGSVVMIPEDVVTPEQFTAWVPSARGKFVLLNAPQLSCRMPGQLAEFGTIETRDRLRQEQSALSASFNQRVLAGGGPRAIQAKLKAAGVLGALTTNFSQYPGINKVFGSPAQEVPTVDVGCEDMGLLYRLAANNQGPKIRLMVDAEKGPEREIGNVIAEMKGSTLPNEYVVLSAHFDSFTGGSGATDNGTGSLTMIEAMRILRTVYPNPKRTIVIGLWNSEEQGLNGSKAYAEMHPEVISGMQMLFNQDNGTGRISSISPGPFVHAGAFLTRYLGELPSEVTQWIRLGNTSPFGGPGGTDHTVFVCHKAPGIGTGALSWDYSNTTWHTNRDTYDKIIAEDLRNNATLIAMLAYMASEDTQKFPRDLVPQGNAQDGTPRPWPACPGPTKRAADSNR</sequence>
<evidence type="ECO:0000256" key="16">
    <source>
        <dbReference type="ARBA" id="ARBA00023145"/>
    </source>
</evidence>
<feature type="region of interest" description="Disordered" evidence="21">
    <location>
        <begin position="22"/>
        <end position="44"/>
    </location>
</feature>
<keyword evidence="18" id="KW-0458">Lysosome</keyword>
<keyword evidence="8" id="KW-0645">Protease</keyword>
<dbReference type="GO" id="GO:0005764">
    <property type="term" value="C:lysosome"/>
    <property type="evidence" value="ECO:0007669"/>
    <property type="project" value="UniProtKB-SubCell"/>
</dbReference>
<keyword evidence="12" id="KW-0256">Endoplasmic reticulum</keyword>
<dbReference type="GO" id="GO:0070573">
    <property type="term" value="F:metallodipeptidase activity"/>
    <property type="evidence" value="ECO:0007669"/>
    <property type="project" value="InterPro"/>
</dbReference>
<organism evidence="24 25">
    <name type="scientific">Gemmatimonas aurantiaca</name>
    <dbReference type="NCBI Taxonomy" id="173480"/>
    <lineage>
        <taxon>Bacteria</taxon>
        <taxon>Pseudomonadati</taxon>
        <taxon>Gemmatimonadota</taxon>
        <taxon>Gemmatimonadia</taxon>
        <taxon>Gemmatimonadales</taxon>
        <taxon>Gemmatimonadaceae</taxon>
        <taxon>Gemmatimonas</taxon>
    </lineage>
</organism>
<dbReference type="OMA" id="HIMEYAS"/>
<keyword evidence="6" id="KW-0964">Secreted</keyword>
<dbReference type="InterPro" id="IPR039866">
    <property type="entry name" value="CPQ"/>
</dbReference>
<dbReference type="InterPro" id="IPR007484">
    <property type="entry name" value="Peptidase_M28"/>
</dbReference>
<reference evidence="24 25" key="1">
    <citation type="journal article" date="2018" name="Nat. Biotechnol.">
        <title>A standardized bacterial taxonomy based on genome phylogeny substantially revises the tree of life.</title>
        <authorList>
            <person name="Parks D.H."/>
            <person name="Chuvochina M."/>
            <person name="Waite D.W."/>
            <person name="Rinke C."/>
            <person name="Skarshewski A."/>
            <person name="Chaumeil P.A."/>
            <person name="Hugenholtz P."/>
        </authorList>
    </citation>
    <scope>NUCLEOTIDE SEQUENCE [LARGE SCALE GENOMIC DNA]</scope>
    <source>
        <strain evidence="24">UBA8844</strain>
    </source>
</reference>
<name>A0A3D4V5S4_9BACT</name>
<evidence type="ECO:0000256" key="10">
    <source>
        <dbReference type="ARBA" id="ARBA00022729"/>
    </source>
</evidence>
<proteinExistence type="predicted"/>
<dbReference type="SUPFAM" id="SSF53187">
    <property type="entry name" value="Zn-dependent exopeptidases"/>
    <property type="match status" value="1"/>
</dbReference>
<feature type="chain" id="PRO_5017696385" description="Carboxypeptidase Q" evidence="22">
    <location>
        <begin position="23"/>
        <end position="553"/>
    </location>
</feature>
<dbReference type="Pfam" id="PF04389">
    <property type="entry name" value="Peptidase_M28"/>
    <property type="match status" value="1"/>
</dbReference>
<gene>
    <name evidence="24" type="ORF">DGD08_04605</name>
</gene>
<accession>A0A3D4V5S4</accession>
<feature type="region of interest" description="Disordered" evidence="21">
    <location>
        <begin position="520"/>
        <end position="553"/>
    </location>
</feature>
<evidence type="ECO:0000256" key="9">
    <source>
        <dbReference type="ARBA" id="ARBA00022723"/>
    </source>
</evidence>
<evidence type="ECO:0000313" key="24">
    <source>
        <dbReference type="EMBL" id="HCT56476.1"/>
    </source>
</evidence>
<evidence type="ECO:0000259" key="23">
    <source>
        <dbReference type="Pfam" id="PF04389"/>
    </source>
</evidence>
<evidence type="ECO:0000256" key="13">
    <source>
        <dbReference type="ARBA" id="ARBA00022833"/>
    </source>
</evidence>
<keyword evidence="11" id="KW-0378">Hydrolase</keyword>
<feature type="signal peptide" evidence="22">
    <location>
        <begin position="1"/>
        <end position="22"/>
    </location>
</feature>
<keyword evidence="7" id="KW-0121">Carboxypeptidase</keyword>
<protein>
    <recommendedName>
        <fullName evidence="5">Carboxypeptidase Q</fullName>
    </recommendedName>
    <alternativeName>
        <fullName evidence="20">Plasma glutamate carboxypeptidase</fullName>
    </alternativeName>
</protein>
<evidence type="ECO:0000256" key="19">
    <source>
        <dbReference type="ARBA" id="ARBA00025833"/>
    </source>
</evidence>
<feature type="domain" description="Peptidase M28" evidence="23">
    <location>
        <begin position="313"/>
        <end position="509"/>
    </location>
</feature>
<comment type="subcellular location">
    <subcellularLocation>
        <location evidence="1">Endoplasmic reticulum</location>
    </subcellularLocation>
    <subcellularLocation>
        <location evidence="3">Golgi apparatus</location>
    </subcellularLocation>
    <subcellularLocation>
        <location evidence="2">Lysosome</location>
    </subcellularLocation>
    <subcellularLocation>
        <location evidence="4">Secreted</location>
    </subcellularLocation>
</comment>
<dbReference type="EMBL" id="DPIY01000005">
    <property type="protein sequence ID" value="HCT56476.1"/>
    <property type="molecule type" value="Genomic_DNA"/>
</dbReference>
<evidence type="ECO:0000256" key="18">
    <source>
        <dbReference type="ARBA" id="ARBA00023228"/>
    </source>
</evidence>
<evidence type="ECO:0000256" key="21">
    <source>
        <dbReference type="SAM" id="MobiDB-lite"/>
    </source>
</evidence>
<comment type="caution">
    <text evidence="24">The sequence shown here is derived from an EMBL/GenBank/DDBJ whole genome shotgun (WGS) entry which is preliminary data.</text>
</comment>
<keyword evidence="9" id="KW-0479">Metal-binding</keyword>
<evidence type="ECO:0000256" key="4">
    <source>
        <dbReference type="ARBA" id="ARBA00004613"/>
    </source>
</evidence>